<dbReference type="InterPro" id="IPR051497">
    <property type="entry name" value="Dev/Hematopoietic_TF"/>
</dbReference>
<evidence type="ECO:0000256" key="4">
    <source>
        <dbReference type="ARBA" id="ARBA00022737"/>
    </source>
</evidence>
<dbReference type="GO" id="GO:0008270">
    <property type="term" value="F:zinc ion binding"/>
    <property type="evidence" value="ECO:0007669"/>
    <property type="project" value="UniProtKB-KW"/>
</dbReference>
<keyword evidence="8" id="KW-0805">Transcription regulation</keyword>
<dbReference type="PANTHER" id="PTHR45993:SF6">
    <property type="entry name" value="C2H2-TYPE DOMAIN-CONTAINING PROTEIN"/>
    <property type="match status" value="1"/>
</dbReference>
<dbReference type="InterPro" id="IPR013087">
    <property type="entry name" value="Znf_C2H2_type"/>
</dbReference>
<dbReference type="PANTHER" id="PTHR45993">
    <property type="entry name" value="B-CELL LYMPHOMA/LEUKEMIA 11"/>
    <property type="match status" value="1"/>
</dbReference>
<keyword evidence="9" id="KW-0804">Transcription</keyword>
<keyword evidence="3" id="KW-0479">Metal-binding</keyword>
<dbReference type="PROSITE" id="PS50157">
    <property type="entry name" value="ZINC_FINGER_C2H2_2"/>
    <property type="match status" value="1"/>
</dbReference>
<reference evidence="14 15" key="1">
    <citation type="journal article" date="2018" name="Sci. Rep.">
        <title>Genomic signatures of local adaptation to the degree of environmental predictability in rotifers.</title>
        <authorList>
            <person name="Franch-Gras L."/>
            <person name="Hahn C."/>
            <person name="Garcia-Roger E.M."/>
            <person name="Carmona M.J."/>
            <person name="Serra M."/>
            <person name="Gomez A."/>
        </authorList>
    </citation>
    <scope>NUCLEOTIDE SEQUENCE [LARGE SCALE GENOMIC DNA]</scope>
    <source>
        <strain evidence="14">HYR1</strain>
    </source>
</reference>
<evidence type="ECO:0000256" key="3">
    <source>
        <dbReference type="ARBA" id="ARBA00022723"/>
    </source>
</evidence>
<gene>
    <name evidence="14" type="ORF">BpHYR1_013629</name>
</gene>
<dbReference type="GO" id="GO:0006357">
    <property type="term" value="P:regulation of transcription by RNA polymerase II"/>
    <property type="evidence" value="ECO:0007669"/>
    <property type="project" value="TreeGrafter"/>
</dbReference>
<evidence type="ECO:0000259" key="13">
    <source>
        <dbReference type="PROSITE" id="PS50157"/>
    </source>
</evidence>
<dbReference type="EMBL" id="REGN01013605">
    <property type="protein sequence ID" value="RMZ93713.1"/>
    <property type="molecule type" value="Genomic_DNA"/>
</dbReference>
<keyword evidence="15" id="KW-1185">Reference proteome</keyword>
<name>A0A3M7P3X1_BRAPC</name>
<dbReference type="GO" id="GO:0003700">
    <property type="term" value="F:DNA-binding transcription factor activity"/>
    <property type="evidence" value="ECO:0007669"/>
    <property type="project" value="TreeGrafter"/>
</dbReference>
<comment type="subcellular location">
    <subcellularLocation>
        <location evidence="1">Nucleus</location>
    </subcellularLocation>
</comment>
<dbReference type="STRING" id="10195.A0A3M7P3X1"/>
<evidence type="ECO:0000313" key="14">
    <source>
        <dbReference type="EMBL" id="RMZ93713.1"/>
    </source>
</evidence>
<keyword evidence="6" id="KW-0862">Zinc</keyword>
<dbReference type="GO" id="GO:0005634">
    <property type="term" value="C:nucleus"/>
    <property type="evidence" value="ECO:0007669"/>
    <property type="project" value="UniProtKB-SubCell"/>
</dbReference>
<dbReference type="InterPro" id="IPR057448">
    <property type="entry name" value="BCL-11A_Znf_CCHC"/>
</dbReference>
<keyword evidence="4" id="KW-0677">Repeat</keyword>
<feature type="domain" description="C2H2-type" evidence="13">
    <location>
        <begin position="70"/>
        <end position="92"/>
    </location>
</feature>
<sequence>MQVLAPLGSNTHNLFRPSEHTNLGTDPADLLKCGSCSTEFLLSDIVFFIQHKTKACKINQRPNSQKENILKCSNCSESFRTADGLLKHAQFHHNINIFIEKQSETKNGQTKTKEEKQDQIFIDVIPSESNSMFLDHSNSYNITVSSSNVDANNNESGNQALLSKSSASLDHNDSTNSSCDSKPSAEIEESKKNEVSKVQLDFKNLPPTKRFKNISQMESMNKSDEMTKEDNRLLGLANIALEREDTKTTT</sequence>
<keyword evidence="7" id="KW-0832">Ubl conjugation</keyword>
<evidence type="ECO:0000256" key="8">
    <source>
        <dbReference type="ARBA" id="ARBA00023015"/>
    </source>
</evidence>
<keyword evidence="10" id="KW-0539">Nucleus</keyword>
<feature type="compositionally biased region" description="Basic and acidic residues" evidence="12">
    <location>
        <begin position="183"/>
        <end position="195"/>
    </location>
</feature>
<evidence type="ECO:0000256" key="1">
    <source>
        <dbReference type="ARBA" id="ARBA00004123"/>
    </source>
</evidence>
<dbReference type="GO" id="GO:0000978">
    <property type="term" value="F:RNA polymerase II cis-regulatory region sequence-specific DNA binding"/>
    <property type="evidence" value="ECO:0007669"/>
    <property type="project" value="TreeGrafter"/>
</dbReference>
<dbReference type="Proteomes" id="UP000276133">
    <property type="component" value="Unassembled WGS sequence"/>
</dbReference>
<evidence type="ECO:0000256" key="7">
    <source>
        <dbReference type="ARBA" id="ARBA00022843"/>
    </source>
</evidence>
<dbReference type="AlphaFoldDB" id="A0A3M7P3X1"/>
<proteinExistence type="predicted"/>
<evidence type="ECO:0000256" key="9">
    <source>
        <dbReference type="ARBA" id="ARBA00023163"/>
    </source>
</evidence>
<feature type="compositionally biased region" description="Polar residues" evidence="12">
    <location>
        <begin position="166"/>
        <end position="181"/>
    </location>
</feature>
<comment type="caution">
    <text evidence="14">The sequence shown here is derived from an EMBL/GenBank/DDBJ whole genome shotgun (WGS) entry which is preliminary data.</text>
</comment>
<evidence type="ECO:0000256" key="12">
    <source>
        <dbReference type="SAM" id="MobiDB-lite"/>
    </source>
</evidence>
<evidence type="ECO:0000256" key="11">
    <source>
        <dbReference type="PROSITE-ProRule" id="PRU00042"/>
    </source>
</evidence>
<evidence type="ECO:0000256" key="5">
    <source>
        <dbReference type="ARBA" id="ARBA00022771"/>
    </source>
</evidence>
<dbReference type="OrthoDB" id="6382428at2759"/>
<protein>
    <submittedName>
        <fullName evidence="14">Zinc finger protein 296-like</fullName>
    </submittedName>
</protein>
<feature type="region of interest" description="Disordered" evidence="12">
    <location>
        <begin position="166"/>
        <end position="195"/>
    </location>
</feature>
<evidence type="ECO:0000256" key="10">
    <source>
        <dbReference type="ARBA" id="ARBA00023242"/>
    </source>
</evidence>
<dbReference type="Pfam" id="PF25491">
    <property type="entry name" value="CCHC_BCL-11A"/>
    <property type="match status" value="1"/>
</dbReference>
<organism evidence="14 15">
    <name type="scientific">Brachionus plicatilis</name>
    <name type="common">Marine rotifer</name>
    <name type="synonym">Brachionus muelleri</name>
    <dbReference type="NCBI Taxonomy" id="10195"/>
    <lineage>
        <taxon>Eukaryota</taxon>
        <taxon>Metazoa</taxon>
        <taxon>Spiralia</taxon>
        <taxon>Gnathifera</taxon>
        <taxon>Rotifera</taxon>
        <taxon>Eurotatoria</taxon>
        <taxon>Monogononta</taxon>
        <taxon>Pseudotrocha</taxon>
        <taxon>Ploima</taxon>
        <taxon>Brachionidae</taxon>
        <taxon>Brachionus</taxon>
    </lineage>
</organism>
<evidence type="ECO:0000313" key="15">
    <source>
        <dbReference type="Proteomes" id="UP000276133"/>
    </source>
</evidence>
<accession>A0A3M7P3X1</accession>
<evidence type="ECO:0000256" key="6">
    <source>
        <dbReference type="ARBA" id="ARBA00022833"/>
    </source>
</evidence>
<keyword evidence="2" id="KW-1017">Isopeptide bond</keyword>
<evidence type="ECO:0000256" key="2">
    <source>
        <dbReference type="ARBA" id="ARBA00022499"/>
    </source>
</evidence>
<keyword evidence="5 11" id="KW-0863">Zinc-finger</keyword>